<evidence type="ECO:0000313" key="1">
    <source>
        <dbReference type="EMBL" id="AWK87114.1"/>
    </source>
</evidence>
<dbReference type="KEGG" id="azz:DEW08_13565"/>
<proteinExistence type="predicted"/>
<organism evidence="1 2">
    <name type="scientific">Azospirillum thermophilum</name>
    <dbReference type="NCBI Taxonomy" id="2202148"/>
    <lineage>
        <taxon>Bacteria</taxon>
        <taxon>Pseudomonadati</taxon>
        <taxon>Pseudomonadota</taxon>
        <taxon>Alphaproteobacteria</taxon>
        <taxon>Rhodospirillales</taxon>
        <taxon>Azospirillaceae</taxon>
        <taxon>Azospirillum</taxon>
    </lineage>
</organism>
<name>A0A2S2CRH3_9PROT</name>
<protein>
    <submittedName>
        <fullName evidence="1">Uncharacterized protein</fullName>
    </submittedName>
</protein>
<accession>A0A2S2CRH3</accession>
<reference evidence="2" key="1">
    <citation type="submission" date="2018-05" db="EMBL/GenBank/DDBJ databases">
        <title>Azospirillum thermophila sp. nov., a novel isolated from hot spring.</title>
        <authorList>
            <person name="Zhao Z."/>
        </authorList>
    </citation>
    <scope>NUCLEOTIDE SEQUENCE [LARGE SCALE GENOMIC DNA]</scope>
    <source>
        <strain evidence="2">CFH 70021</strain>
    </source>
</reference>
<evidence type="ECO:0000313" key="2">
    <source>
        <dbReference type="Proteomes" id="UP000245629"/>
    </source>
</evidence>
<gene>
    <name evidence="1" type="ORF">DEW08_13565</name>
</gene>
<keyword evidence="2" id="KW-1185">Reference proteome</keyword>
<dbReference type="Proteomes" id="UP000245629">
    <property type="component" value="Chromosome 2"/>
</dbReference>
<dbReference type="AlphaFoldDB" id="A0A2S2CRH3"/>
<dbReference type="RefSeq" id="WP_109327913.1">
    <property type="nucleotide sequence ID" value="NZ_CP029353.1"/>
</dbReference>
<dbReference type="OrthoDB" id="7307757at2"/>
<dbReference type="EMBL" id="CP029353">
    <property type="protein sequence ID" value="AWK87114.1"/>
    <property type="molecule type" value="Genomic_DNA"/>
</dbReference>
<sequence>MQDFAMDHVRSFIARPRVAEMQARGWRIVGPGEEGSLLMEGPQPGGRPEPVGLFVGDLFDEMIARALARADAADAMTAAPHEARPHRRAA</sequence>